<evidence type="ECO:0000313" key="1">
    <source>
        <dbReference type="EMBL" id="KAA9007362.1"/>
    </source>
</evidence>
<gene>
    <name evidence="1" type="ORF">F4V43_02425</name>
</gene>
<dbReference type="EMBL" id="VYKK01000004">
    <property type="protein sequence ID" value="KAA9007362.1"/>
    <property type="molecule type" value="Genomic_DNA"/>
</dbReference>
<organism evidence="1 2">
    <name type="scientific">Paenibacillus spiritus</name>
    <dbReference type="NCBI Taxonomy" id="2496557"/>
    <lineage>
        <taxon>Bacteria</taxon>
        <taxon>Bacillati</taxon>
        <taxon>Bacillota</taxon>
        <taxon>Bacilli</taxon>
        <taxon>Bacillales</taxon>
        <taxon>Paenibacillaceae</taxon>
        <taxon>Paenibacillus</taxon>
    </lineage>
</organism>
<reference evidence="1 2" key="1">
    <citation type="submission" date="2019-09" db="EMBL/GenBank/DDBJ databases">
        <title>Bacillus ochoae sp. nov., Paenibacillus whitsoniae sp. nov., Paenibacillus spiritus sp. nov. Isolated from the Mars Exploration Rover during spacecraft assembly.</title>
        <authorList>
            <person name="Seuylemezian A."/>
            <person name="Vaishampayan P."/>
        </authorList>
    </citation>
    <scope>NUCLEOTIDE SEQUENCE [LARGE SCALE GENOMIC DNA]</scope>
    <source>
        <strain evidence="1 2">MER_111</strain>
    </source>
</reference>
<accession>A0A5J5GI33</accession>
<keyword evidence="2" id="KW-1185">Reference proteome</keyword>
<sequence>MSTLNVSNTSSLISSLPLPTKDTNILDFFAFCRTFYDENISSPLNNYQSYEYIGFRFEDKDRQPGEICDCSRHNIERVDERDFPAYGSEEYNNSALMAGTSVWDLKCENNYHIPSYLDFMSHKTVYDYFPCKHLYIVAGYQADNTFIDSLDEGEIVIVNAEVLIKVY</sequence>
<dbReference type="OrthoDB" id="2619511at2"/>
<evidence type="ECO:0000313" key="2">
    <source>
        <dbReference type="Proteomes" id="UP000367750"/>
    </source>
</evidence>
<dbReference type="Proteomes" id="UP000367750">
    <property type="component" value="Unassembled WGS sequence"/>
</dbReference>
<comment type="caution">
    <text evidence="1">The sequence shown here is derived from an EMBL/GenBank/DDBJ whole genome shotgun (WGS) entry which is preliminary data.</text>
</comment>
<protein>
    <submittedName>
        <fullName evidence="1">Uncharacterized protein</fullName>
    </submittedName>
</protein>
<dbReference type="RefSeq" id="WP_150456652.1">
    <property type="nucleotide sequence ID" value="NZ_VYKK01000004.1"/>
</dbReference>
<dbReference type="AlphaFoldDB" id="A0A5J5GI33"/>
<proteinExistence type="predicted"/>
<name>A0A5J5GI33_9BACL</name>